<organism evidence="9 10">
    <name type="scientific">Lentinus brumalis</name>
    <dbReference type="NCBI Taxonomy" id="2498619"/>
    <lineage>
        <taxon>Eukaryota</taxon>
        <taxon>Fungi</taxon>
        <taxon>Dikarya</taxon>
        <taxon>Basidiomycota</taxon>
        <taxon>Agaricomycotina</taxon>
        <taxon>Agaricomycetes</taxon>
        <taxon>Polyporales</taxon>
        <taxon>Polyporaceae</taxon>
        <taxon>Lentinus</taxon>
    </lineage>
</organism>
<evidence type="ECO:0000256" key="1">
    <source>
        <dbReference type="ARBA" id="ARBA00004370"/>
    </source>
</evidence>
<keyword evidence="7" id="KW-0472">Membrane</keyword>
<dbReference type="Proteomes" id="UP000256964">
    <property type="component" value="Unassembled WGS sequence"/>
</dbReference>
<name>A0A371CYZ6_9APHY</name>
<dbReference type="PANTHER" id="PTHR11910">
    <property type="entry name" value="ATP SYNTHASE DELTA CHAIN"/>
    <property type="match status" value="1"/>
</dbReference>
<evidence type="ECO:0000256" key="3">
    <source>
        <dbReference type="ARBA" id="ARBA00014723"/>
    </source>
</evidence>
<keyword evidence="4" id="KW-0813">Transport</keyword>
<evidence type="ECO:0000256" key="8">
    <source>
        <dbReference type="ARBA" id="ARBA00023310"/>
    </source>
</evidence>
<dbReference type="Pfam" id="PF00213">
    <property type="entry name" value="OSCP"/>
    <property type="match status" value="1"/>
</dbReference>
<dbReference type="Gene3D" id="1.10.520.20">
    <property type="entry name" value="N-terminal domain of the delta subunit of the F1F0-ATP synthase"/>
    <property type="match status" value="1"/>
</dbReference>
<keyword evidence="10" id="KW-1185">Reference proteome</keyword>
<evidence type="ECO:0000256" key="6">
    <source>
        <dbReference type="ARBA" id="ARBA00023065"/>
    </source>
</evidence>
<dbReference type="PRINTS" id="PR00125">
    <property type="entry name" value="ATPASEDELTA"/>
</dbReference>
<keyword evidence="6" id="KW-0406">Ion transport</keyword>
<dbReference type="EMBL" id="KZ857437">
    <property type="protein sequence ID" value="RDX45506.1"/>
    <property type="molecule type" value="Genomic_DNA"/>
</dbReference>
<evidence type="ECO:0000313" key="9">
    <source>
        <dbReference type="EMBL" id="RDX45506.1"/>
    </source>
</evidence>
<sequence length="253" mass="27083">MSRGRAGKRPVIADGRYGTYRHGDEHALDDERPLFHDDDHSFHHLAAMFAASARSAILSAGLGRRAASTIAQKYSSAVFSAALKKSPQVLNKVQTELNAIHSAVKSTPELDTFIHNPTLSSNDRAAGLPAIYAAAGKEVSDITKNLFGVLSENGRLVEAQGVIEGFNELVAKYKGELDVTITSAAPLPRDIQTRLETLLKQSQAAQQAKSLKITNKVNPAVLGGVVVDFGDKTIDLSVASRVNKLNSLLTQSV</sequence>
<dbReference type="InterPro" id="IPR026015">
    <property type="entry name" value="ATP_synth_OSCP/delta_N_sf"/>
</dbReference>
<evidence type="ECO:0000256" key="2">
    <source>
        <dbReference type="ARBA" id="ARBA00007046"/>
    </source>
</evidence>
<comment type="subcellular location">
    <subcellularLocation>
        <location evidence="1">Membrane</location>
    </subcellularLocation>
</comment>
<dbReference type="STRING" id="139420.A0A371CYZ6"/>
<evidence type="ECO:0000256" key="7">
    <source>
        <dbReference type="ARBA" id="ARBA00023136"/>
    </source>
</evidence>
<dbReference type="GO" id="GO:0016020">
    <property type="term" value="C:membrane"/>
    <property type="evidence" value="ECO:0007669"/>
    <property type="project" value="UniProtKB-SubCell"/>
</dbReference>
<protein>
    <recommendedName>
        <fullName evidence="3">ATP synthase subunit 5, mitochondrial</fullName>
    </recommendedName>
</protein>
<dbReference type="AlphaFoldDB" id="A0A371CYZ6"/>
<evidence type="ECO:0000256" key="5">
    <source>
        <dbReference type="ARBA" id="ARBA00022781"/>
    </source>
</evidence>
<evidence type="ECO:0000313" key="10">
    <source>
        <dbReference type="Proteomes" id="UP000256964"/>
    </source>
</evidence>
<keyword evidence="8" id="KW-0066">ATP synthesis</keyword>
<dbReference type="NCBIfam" id="TIGR01145">
    <property type="entry name" value="ATP_synt_delta"/>
    <property type="match status" value="1"/>
</dbReference>
<dbReference type="GO" id="GO:0046933">
    <property type="term" value="F:proton-transporting ATP synthase activity, rotational mechanism"/>
    <property type="evidence" value="ECO:0007669"/>
    <property type="project" value="InterPro"/>
</dbReference>
<dbReference type="SUPFAM" id="SSF47928">
    <property type="entry name" value="N-terminal domain of the delta subunit of the F1F0-ATP synthase"/>
    <property type="match status" value="1"/>
</dbReference>
<proteinExistence type="inferred from homology"/>
<dbReference type="OrthoDB" id="1262810at2759"/>
<comment type="similarity">
    <text evidence="2">Belongs to the ATPase delta chain family.</text>
</comment>
<dbReference type="InterPro" id="IPR000711">
    <property type="entry name" value="ATPase_OSCP/dsu"/>
</dbReference>
<keyword evidence="5" id="KW-0375">Hydrogen ion transport</keyword>
<accession>A0A371CYZ6</accession>
<gene>
    <name evidence="9" type="ORF">OH76DRAFT_1486332</name>
</gene>
<reference evidence="9 10" key="1">
    <citation type="journal article" date="2018" name="Biotechnol. Biofuels">
        <title>Integrative visual omics of the white-rot fungus Polyporus brumalis exposes the biotechnological potential of its oxidative enzymes for delignifying raw plant biomass.</title>
        <authorList>
            <person name="Miyauchi S."/>
            <person name="Rancon A."/>
            <person name="Drula E."/>
            <person name="Hage H."/>
            <person name="Chaduli D."/>
            <person name="Favel A."/>
            <person name="Grisel S."/>
            <person name="Henrissat B."/>
            <person name="Herpoel-Gimbert I."/>
            <person name="Ruiz-Duenas F.J."/>
            <person name="Chevret D."/>
            <person name="Hainaut M."/>
            <person name="Lin J."/>
            <person name="Wang M."/>
            <person name="Pangilinan J."/>
            <person name="Lipzen A."/>
            <person name="Lesage-Meessen L."/>
            <person name="Navarro D."/>
            <person name="Riley R."/>
            <person name="Grigoriev I.V."/>
            <person name="Zhou S."/>
            <person name="Raouche S."/>
            <person name="Rosso M.N."/>
        </authorList>
    </citation>
    <scope>NUCLEOTIDE SEQUENCE [LARGE SCALE GENOMIC DNA]</scope>
    <source>
        <strain evidence="9 10">BRFM 1820</strain>
    </source>
</reference>
<evidence type="ECO:0000256" key="4">
    <source>
        <dbReference type="ARBA" id="ARBA00022448"/>
    </source>
</evidence>
<dbReference type="HAMAP" id="MF_01416">
    <property type="entry name" value="ATP_synth_delta_bact"/>
    <property type="match status" value="1"/>
</dbReference>